<dbReference type="PANTHER" id="PTHR34386">
    <property type="entry name" value="GLUTAREDOXIN"/>
    <property type="match status" value="1"/>
</dbReference>
<dbReference type="InterPro" id="IPR002109">
    <property type="entry name" value="Glutaredoxin"/>
</dbReference>
<dbReference type="SUPFAM" id="SSF52833">
    <property type="entry name" value="Thioredoxin-like"/>
    <property type="match status" value="1"/>
</dbReference>
<dbReference type="RefSeq" id="WP_344902224.1">
    <property type="nucleotide sequence ID" value="NZ_BAAAWD010000017.1"/>
</dbReference>
<dbReference type="Proteomes" id="UP001499930">
    <property type="component" value="Unassembled WGS sequence"/>
</dbReference>
<dbReference type="CDD" id="cd02976">
    <property type="entry name" value="NrdH"/>
    <property type="match status" value="1"/>
</dbReference>
<protein>
    <submittedName>
        <fullName evidence="2">Mycoredoxin</fullName>
    </submittedName>
</protein>
<dbReference type="Pfam" id="PF00462">
    <property type="entry name" value="Glutaredoxin"/>
    <property type="match status" value="1"/>
</dbReference>
<feature type="domain" description="Glutaredoxin" evidence="1">
    <location>
        <begin position="4"/>
        <end position="59"/>
    </location>
</feature>
<evidence type="ECO:0000313" key="2">
    <source>
        <dbReference type="EMBL" id="GAA3027862.1"/>
    </source>
</evidence>
<reference evidence="3" key="1">
    <citation type="journal article" date="2019" name="Int. J. Syst. Evol. Microbiol.">
        <title>The Global Catalogue of Microorganisms (GCM) 10K type strain sequencing project: providing services to taxonomists for standard genome sequencing and annotation.</title>
        <authorList>
            <consortium name="The Broad Institute Genomics Platform"/>
            <consortium name="The Broad Institute Genome Sequencing Center for Infectious Disease"/>
            <person name="Wu L."/>
            <person name="Ma J."/>
        </authorList>
    </citation>
    <scope>NUCLEOTIDE SEQUENCE [LARGE SCALE GENOMIC DNA]</scope>
    <source>
        <strain evidence="3">JCM 3106</strain>
    </source>
</reference>
<organism evidence="2 3">
    <name type="scientific">Streptosporangium longisporum</name>
    <dbReference type="NCBI Taxonomy" id="46187"/>
    <lineage>
        <taxon>Bacteria</taxon>
        <taxon>Bacillati</taxon>
        <taxon>Actinomycetota</taxon>
        <taxon>Actinomycetes</taxon>
        <taxon>Streptosporangiales</taxon>
        <taxon>Streptosporangiaceae</taxon>
        <taxon>Streptosporangium</taxon>
    </lineage>
</organism>
<accession>A0ABP6L2I2</accession>
<name>A0ABP6L2I2_9ACTN</name>
<evidence type="ECO:0000259" key="1">
    <source>
        <dbReference type="Pfam" id="PF00462"/>
    </source>
</evidence>
<dbReference type="PROSITE" id="PS00194">
    <property type="entry name" value="THIOREDOXIN_1"/>
    <property type="match status" value="1"/>
</dbReference>
<dbReference type="InterPro" id="IPR036249">
    <property type="entry name" value="Thioredoxin-like_sf"/>
</dbReference>
<gene>
    <name evidence="2" type="ORF">GCM10017559_62680</name>
</gene>
<comment type="caution">
    <text evidence="2">The sequence shown here is derived from an EMBL/GenBank/DDBJ whole genome shotgun (WGS) entry which is preliminary data.</text>
</comment>
<dbReference type="InterPro" id="IPR017937">
    <property type="entry name" value="Thioredoxin_CS"/>
</dbReference>
<proteinExistence type="predicted"/>
<dbReference type="InterPro" id="IPR051548">
    <property type="entry name" value="Grx-like_ET"/>
</dbReference>
<dbReference type="PROSITE" id="PS51354">
    <property type="entry name" value="GLUTAREDOXIN_2"/>
    <property type="match status" value="1"/>
</dbReference>
<dbReference type="Gene3D" id="3.40.30.10">
    <property type="entry name" value="Glutaredoxin"/>
    <property type="match status" value="1"/>
</dbReference>
<sequence length="84" mass="8937">MALTVYTTTWCGPCKRLKSQLGREGIAFTEVDIDSDPDAASFVMSVNNGNQTVPTVVVDSPTGRIVRTNPSVIELKRILAGAGV</sequence>
<evidence type="ECO:0000313" key="3">
    <source>
        <dbReference type="Proteomes" id="UP001499930"/>
    </source>
</evidence>
<dbReference type="EMBL" id="BAAAWD010000017">
    <property type="protein sequence ID" value="GAA3027862.1"/>
    <property type="molecule type" value="Genomic_DNA"/>
</dbReference>
<dbReference type="PANTHER" id="PTHR34386:SF1">
    <property type="entry name" value="GLUTAREDOXIN-LIKE PROTEIN NRDH"/>
    <property type="match status" value="1"/>
</dbReference>
<keyword evidence="3" id="KW-1185">Reference proteome</keyword>